<accession>A0A915ZX44</accession>
<reference evidence="2" key="1">
    <citation type="submission" date="2020-05" db="EMBL/GenBank/DDBJ databases">
        <authorList>
            <person name="Rincon C."/>
            <person name="Sanders R I."/>
            <person name="Robbins C."/>
            <person name="Chaturvedi A."/>
        </authorList>
    </citation>
    <scope>NUCLEOTIDE SEQUENCE</scope>
    <source>
        <strain evidence="2">CHB12</strain>
    </source>
</reference>
<evidence type="ECO:0000313" key="2">
    <source>
        <dbReference type="EMBL" id="CAB5392088.1"/>
    </source>
</evidence>
<feature type="region of interest" description="Disordered" evidence="1">
    <location>
        <begin position="206"/>
        <end position="258"/>
    </location>
</feature>
<feature type="compositionally biased region" description="Low complexity" evidence="1">
    <location>
        <begin position="249"/>
        <end position="258"/>
    </location>
</feature>
<dbReference type="Proteomes" id="UP000684084">
    <property type="component" value="Unassembled WGS sequence"/>
</dbReference>
<dbReference type="EMBL" id="CAGKOT010000075">
    <property type="protein sequence ID" value="CAB5392088.1"/>
    <property type="molecule type" value="Genomic_DNA"/>
</dbReference>
<dbReference type="AlphaFoldDB" id="A0A915ZX44"/>
<sequence>MAALLEAGAEQVSQPVYVVPACQRRQPEAAVRHKQGTRGIVGQAGGEQFSSRVGRQAVMSDALDDVVELESDQLMRQGEEARFGRLRRVDCHCPARRIERPDQRAIRCPWDHADTECIPKSRFQRLPERLVADEVVRDPFCFAIQGIDIVVRRGEPVADFFPRQTPGFAHTCLIAVVPKRELILRPRICNAQGLPSGVRAAAAAWRPGGSCPVRPWPRAPTDRRQHRSRPRVAPDRPRGRGSPNPPESAAPAPAGRGS</sequence>
<organism evidence="2 3">
    <name type="scientific">Rhizophagus irregularis</name>
    <dbReference type="NCBI Taxonomy" id="588596"/>
    <lineage>
        <taxon>Eukaryota</taxon>
        <taxon>Fungi</taxon>
        <taxon>Fungi incertae sedis</taxon>
        <taxon>Mucoromycota</taxon>
        <taxon>Glomeromycotina</taxon>
        <taxon>Glomeromycetes</taxon>
        <taxon>Glomerales</taxon>
        <taxon>Glomeraceae</taxon>
        <taxon>Rhizophagus</taxon>
    </lineage>
</organism>
<proteinExistence type="predicted"/>
<name>A0A915ZX44_9GLOM</name>
<protein>
    <submittedName>
        <fullName evidence="2">Uncharacterized protein</fullName>
    </submittedName>
</protein>
<evidence type="ECO:0000256" key="1">
    <source>
        <dbReference type="SAM" id="MobiDB-lite"/>
    </source>
</evidence>
<comment type="caution">
    <text evidence="2">The sequence shown here is derived from an EMBL/GenBank/DDBJ whole genome shotgun (WGS) entry which is preliminary data.</text>
</comment>
<gene>
    <name evidence="2" type="ORF">CHRIB12_LOCUS22249</name>
</gene>
<evidence type="ECO:0000313" key="3">
    <source>
        <dbReference type="Proteomes" id="UP000684084"/>
    </source>
</evidence>